<dbReference type="Proteomes" id="UP000432015">
    <property type="component" value="Unassembled WGS sequence"/>
</dbReference>
<accession>A0A7K1KT53</accession>
<feature type="region of interest" description="Disordered" evidence="1">
    <location>
        <begin position="1"/>
        <end position="48"/>
    </location>
</feature>
<evidence type="ECO:0000313" key="3">
    <source>
        <dbReference type="Proteomes" id="UP000432015"/>
    </source>
</evidence>
<protein>
    <submittedName>
        <fullName evidence="2">MarR family transcriptional regulator</fullName>
    </submittedName>
</protein>
<feature type="compositionally biased region" description="Basic and acidic residues" evidence="1">
    <location>
        <begin position="26"/>
        <end position="39"/>
    </location>
</feature>
<proteinExistence type="predicted"/>
<dbReference type="Pfam" id="PF13412">
    <property type="entry name" value="HTH_24"/>
    <property type="match status" value="1"/>
</dbReference>
<feature type="compositionally biased region" description="Low complexity" evidence="1">
    <location>
        <begin position="129"/>
        <end position="153"/>
    </location>
</feature>
<name>A0A7K1KT53_9ACTN</name>
<comment type="caution">
    <text evidence="2">The sequence shown here is derived from an EMBL/GenBank/DDBJ whole genome shotgun (WGS) entry which is preliminary data.</text>
</comment>
<keyword evidence="3" id="KW-1185">Reference proteome</keyword>
<dbReference type="Gene3D" id="1.10.10.10">
    <property type="entry name" value="Winged helix-like DNA-binding domain superfamily/Winged helix DNA-binding domain"/>
    <property type="match status" value="1"/>
</dbReference>
<reference evidence="2 3" key="1">
    <citation type="submission" date="2019-11" db="EMBL/GenBank/DDBJ databases">
        <authorList>
            <person name="Cao P."/>
        </authorList>
    </citation>
    <scope>NUCLEOTIDE SEQUENCE [LARGE SCALE GENOMIC DNA]</scope>
    <source>
        <strain evidence="2 3">NEAU-AAG5</strain>
    </source>
</reference>
<evidence type="ECO:0000313" key="2">
    <source>
        <dbReference type="EMBL" id="MUN35368.1"/>
    </source>
</evidence>
<dbReference type="SUPFAM" id="SSF46785">
    <property type="entry name" value="Winged helix' DNA-binding domain"/>
    <property type="match status" value="1"/>
</dbReference>
<feature type="compositionally biased region" description="Basic and acidic residues" evidence="1">
    <location>
        <begin position="79"/>
        <end position="97"/>
    </location>
</feature>
<dbReference type="InterPro" id="IPR036388">
    <property type="entry name" value="WH-like_DNA-bd_sf"/>
</dbReference>
<dbReference type="AlphaFoldDB" id="A0A7K1KT53"/>
<evidence type="ECO:0000256" key="1">
    <source>
        <dbReference type="SAM" id="MobiDB-lite"/>
    </source>
</evidence>
<dbReference type="InterPro" id="IPR036390">
    <property type="entry name" value="WH_DNA-bd_sf"/>
</dbReference>
<gene>
    <name evidence="2" type="ORF">GNZ18_01945</name>
</gene>
<feature type="region of interest" description="Disordered" evidence="1">
    <location>
        <begin position="77"/>
        <end position="161"/>
    </location>
</feature>
<sequence>MGDEMATKMIPANDGAGNGATGTEAVDNRADAATAEERPSGAAGDVWDALRANPGSTAATLTERSGVSRATVTRALNALERDGRATRTRGEHQDGTRQPDLWHLVTDTSPSAEGAPDVSDDGALTGGVDTKPPVATDAPTTDPTGPAAVPPTGSTGGGGHAEAGLDAAAVAEARDALTKIRDAVRAALDALDGGDPAAARTATEEAYSGSGRARRLVRIVADGRPRNASGAPRSAPGEMRAKVAAHLTAHPEAAFTANEVAKAIGHSAGAVSNALDRLFALGEATLVCERPRRFTAASTRPASR</sequence>
<organism evidence="2 3">
    <name type="scientific">Actinomadura litoris</name>
    <dbReference type="NCBI Taxonomy" id="2678616"/>
    <lineage>
        <taxon>Bacteria</taxon>
        <taxon>Bacillati</taxon>
        <taxon>Actinomycetota</taxon>
        <taxon>Actinomycetes</taxon>
        <taxon>Streptosporangiales</taxon>
        <taxon>Thermomonosporaceae</taxon>
        <taxon>Actinomadura</taxon>
    </lineage>
</organism>
<dbReference type="EMBL" id="WOFH01000001">
    <property type="protein sequence ID" value="MUN35368.1"/>
    <property type="molecule type" value="Genomic_DNA"/>
</dbReference>